<dbReference type="PRINTS" id="PR01217">
    <property type="entry name" value="PRICHEXTENSN"/>
</dbReference>
<dbReference type="EMBL" id="JAWQEG010005542">
    <property type="protein sequence ID" value="KAK3857701.1"/>
    <property type="molecule type" value="Genomic_DNA"/>
</dbReference>
<dbReference type="Proteomes" id="UP001286313">
    <property type="component" value="Unassembled WGS sequence"/>
</dbReference>
<evidence type="ECO:0000313" key="2">
    <source>
        <dbReference type="EMBL" id="KAK3857701.1"/>
    </source>
</evidence>
<name>A0AAE1BVG4_PETCI</name>
<dbReference type="AlphaFoldDB" id="A0AAE1BVG4"/>
<proteinExistence type="predicted"/>
<comment type="caution">
    <text evidence="2">The sequence shown here is derived from an EMBL/GenBank/DDBJ whole genome shotgun (WGS) entry which is preliminary data.</text>
</comment>
<feature type="compositionally biased region" description="Pro residues" evidence="1">
    <location>
        <begin position="22"/>
        <end position="46"/>
    </location>
</feature>
<protein>
    <submittedName>
        <fullName evidence="2">Uncharacterized protein</fullName>
    </submittedName>
</protein>
<reference evidence="2" key="1">
    <citation type="submission" date="2023-10" db="EMBL/GenBank/DDBJ databases">
        <title>Genome assemblies of two species of porcelain crab, Petrolisthes cinctipes and Petrolisthes manimaculis (Anomura: Porcellanidae).</title>
        <authorList>
            <person name="Angst P."/>
        </authorList>
    </citation>
    <scope>NUCLEOTIDE SEQUENCE</scope>
    <source>
        <strain evidence="2">PB745_01</strain>
        <tissue evidence="2">Gill</tissue>
    </source>
</reference>
<feature type="compositionally biased region" description="Polar residues" evidence="1">
    <location>
        <begin position="1"/>
        <end position="11"/>
    </location>
</feature>
<evidence type="ECO:0000313" key="3">
    <source>
        <dbReference type="Proteomes" id="UP001286313"/>
    </source>
</evidence>
<feature type="region of interest" description="Disordered" evidence="1">
    <location>
        <begin position="1"/>
        <end position="89"/>
    </location>
</feature>
<feature type="compositionally biased region" description="Pro residues" evidence="1">
    <location>
        <begin position="79"/>
        <end position="89"/>
    </location>
</feature>
<accession>A0AAE1BVG4</accession>
<gene>
    <name evidence="2" type="ORF">Pcinc_036063</name>
</gene>
<keyword evidence="3" id="KW-1185">Reference proteome</keyword>
<organism evidence="2 3">
    <name type="scientific">Petrolisthes cinctipes</name>
    <name type="common">Flat porcelain crab</name>
    <dbReference type="NCBI Taxonomy" id="88211"/>
    <lineage>
        <taxon>Eukaryota</taxon>
        <taxon>Metazoa</taxon>
        <taxon>Ecdysozoa</taxon>
        <taxon>Arthropoda</taxon>
        <taxon>Crustacea</taxon>
        <taxon>Multicrustacea</taxon>
        <taxon>Malacostraca</taxon>
        <taxon>Eumalacostraca</taxon>
        <taxon>Eucarida</taxon>
        <taxon>Decapoda</taxon>
        <taxon>Pleocyemata</taxon>
        <taxon>Anomura</taxon>
        <taxon>Galatheoidea</taxon>
        <taxon>Porcellanidae</taxon>
        <taxon>Petrolisthes</taxon>
    </lineage>
</organism>
<sequence length="89" mass="9714">MHNTISQNKTWLSIYGGRAHPGTPPTLQPTHPPRNPTNPPNNPFPNLPTQTPHPKHTHPDINPPNIPIQAPTPTHPSTLTPPTPLTHPP</sequence>
<evidence type="ECO:0000256" key="1">
    <source>
        <dbReference type="SAM" id="MobiDB-lite"/>
    </source>
</evidence>